<proteinExistence type="predicted"/>
<organism evidence="2">
    <name type="scientific">candidate division WOR-3 bacterium</name>
    <dbReference type="NCBI Taxonomy" id="2052148"/>
    <lineage>
        <taxon>Bacteria</taxon>
        <taxon>Bacteria division WOR-3</taxon>
    </lineage>
</organism>
<dbReference type="InterPro" id="IPR011991">
    <property type="entry name" value="ArsR-like_HTH"/>
</dbReference>
<dbReference type="InterPro" id="IPR036388">
    <property type="entry name" value="WH-like_DNA-bd_sf"/>
</dbReference>
<dbReference type="SUPFAM" id="SSF46785">
    <property type="entry name" value="Winged helix' DNA-binding domain"/>
    <property type="match status" value="1"/>
</dbReference>
<dbReference type="Proteomes" id="UP000886110">
    <property type="component" value="Unassembled WGS sequence"/>
</dbReference>
<dbReference type="EMBL" id="DRTB01000271">
    <property type="protein sequence ID" value="HHE05127.1"/>
    <property type="molecule type" value="Genomic_DNA"/>
</dbReference>
<name>A0A7C5H694_UNCW3</name>
<feature type="domain" description="Transcription regulator PadR N-terminal" evidence="1">
    <location>
        <begin position="15"/>
        <end position="83"/>
    </location>
</feature>
<comment type="caution">
    <text evidence="2">The sequence shown here is derived from an EMBL/GenBank/DDBJ whole genome shotgun (WGS) entry which is preliminary data.</text>
</comment>
<dbReference type="Pfam" id="PF03551">
    <property type="entry name" value="PadR"/>
    <property type="match status" value="1"/>
</dbReference>
<dbReference type="AlphaFoldDB" id="A0A7C5H694"/>
<accession>A0A7C5H694</accession>
<sequence>MPRKKSTAFGMRYVILLLLSFGKLHGYSLINLIKELKIPGISPSPGSIYPILKKLEEEGLVTVEKVGRRKYYKLTERGKGYIKAEAELMLTFIMLLEELHKKAIERLSSEKEDAEGIEEVEILITDMITRLRKVLSEIKRSKG</sequence>
<reference evidence="2" key="1">
    <citation type="journal article" date="2020" name="mSystems">
        <title>Genome- and Community-Level Interaction Insights into Carbon Utilization and Element Cycling Functions of Hydrothermarchaeota in Hydrothermal Sediment.</title>
        <authorList>
            <person name="Zhou Z."/>
            <person name="Liu Y."/>
            <person name="Xu W."/>
            <person name="Pan J."/>
            <person name="Luo Z.H."/>
            <person name="Li M."/>
        </authorList>
    </citation>
    <scope>NUCLEOTIDE SEQUENCE [LARGE SCALE GENOMIC DNA]</scope>
    <source>
        <strain evidence="2">HyVt-74</strain>
    </source>
</reference>
<gene>
    <name evidence="2" type="ORF">ENL19_03590</name>
</gene>
<evidence type="ECO:0000313" key="2">
    <source>
        <dbReference type="EMBL" id="HHE05127.1"/>
    </source>
</evidence>
<dbReference type="InterPro" id="IPR005149">
    <property type="entry name" value="Tscrpt_reg_PadR_N"/>
</dbReference>
<dbReference type="PANTHER" id="PTHR43252">
    <property type="entry name" value="TRANSCRIPTIONAL REGULATOR YQJI"/>
    <property type="match status" value="1"/>
</dbReference>
<dbReference type="Gene3D" id="1.10.10.10">
    <property type="entry name" value="Winged helix-like DNA-binding domain superfamily/Winged helix DNA-binding domain"/>
    <property type="match status" value="1"/>
</dbReference>
<evidence type="ECO:0000259" key="1">
    <source>
        <dbReference type="Pfam" id="PF03551"/>
    </source>
</evidence>
<protein>
    <recommendedName>
        <fullName evidence="1">Transcription regulator PadR N-terminal domain-containing protein</fullName>
    </recommendedName>
</protein>
<dbReference type="CDD" id="cd00090">
    <property type="entry name" value="HTH_ARSR"/>
    <property type="match status" value="1"/>
</dbReference>
<dbReference type="PANTHER" id="PTHR43252:SF5">
    <property type="entry name" value="TRANSCRIPTIONAL REGULATOR, PADR-LIKE FAMILY"/>
    <property type="match status" value="1"/>
</dbReference>
<dbReference type="InterPro" id="IPR036390">
    <property type="entry name" value="WH_DNA-bd_sf"/>
</dbReference>